<feature type="transmembrane region" description="Helical" evidence="2">
    <location>
        <begin position="117"/>
        <end position="139"/>
    </location>
</feature>
<dbReference type="SUPFAM" id="SSF103481">
    <property type="entry name" value="Multidrug resistance efflux transporter EmrE"/>
    <property type="match status" value="1"/>
</dbReference>
<dbReference type="PANTHER" id="PTHR12715">
    <property type="entry name" value="TRANSPORTER, DRUG/METABOLITE EXPORTER FAMILY"/>
    <property type="match status" value="1"/>
</dbReference>
<dbReference type="RefSeq" id="WP_271417076.1">
    <property type="nucleotide sequence ID" value="NZ_BAAATN010000041.1"/>
</dbReference>
<dbReference type="InterPro" id="IPR037185">
    <property type="entry name" value="EmrE-like"/>
</dbReference>
<accession>A0ABV9WP76</accession>
<dbReference type="Proteomes" id="UP001595855">
    <property type="component" value="Unassembled WGS sequence"/>
</dbReference>
<dbReference type="PANTHER" id="PTHR12715:SF4">
    <property type="entry name" value="EAMA DOMAIN-CONTAINING PROTEIN"/>
    <property type="match status" value="1"/>
</dbReference>
<keyword evidence="5" id="KW-1185">Reference proteome</keyword>
<evidence type="ECO:0000313" key="4">
    <source>
        <dbReference type="EMBL" id="MFC5013312.1"/>
    </source>
</evidence>
<sequence length="186" mass="19676">MCVIHETLPRVGEVQSPGCGGNRAVRGELGQHTESTDIQQERHHLTIKPLLHRYTGLEVAAYAMWTGTALLVPFSPGAVRAVLDAPAGATAALVFLGLLPSAAGFVIWGYAVARLSVTVATAALCLVPAVTLAASYLWLGEQARPIAILGGLITIAGLILLNKRRRSTKHIPAPYPSPTIPSRHHS</sequence>
<evidence type="ECO:0000256" key="2">
    <source>
        <dbReference type="SAM" id="Phobius"/>
    </source>
</evidence>
<protein>
    <submittedName>
        <fullName evidence="4">DMT family transporter</fullName>
    </submittedName>
</protein>
<comment type="caution">
    <text evidence="4">The sequence shown here is derived from an EMBL/GenBank/DDBJ whole genome shotgun (WGS) entry which is preliminary data.</text>
</comment>
<evidence type="ECO:0000313" key="5">
    <source>
        <dbReference type="Proteomes" id="UP001595855"/>
    </source>
</evidence>
<keyword evidence="2" id="KW-0812">Transmembrane</keyword>
<feature type="transmembrane region" description="Helical" evidence="2">
    <location>
        <begin position="89"/>
        <end position="110"/>
    </location>
</feature>
<name>A0ABV9WP76_9ACTN</name>
<evidence type="ECO:0000259" key="3">
    <source>
        <dbReference type="Pfam" id="PF00892"/>
    </source>
</evidence>
<dbReference type="Pfam" id="PF00892">
    <property type="entry name" value="EamA"/>
    <property type="match status" value="1"/>
</dbReference>
<proteinExistence type="inferred from homology"/>
<feature type="transmembrane region" description="Helical" evidence="2">
    <location>
        <begin position="145"/>
        <end position="161"/>
    </location>
</feature>
<organism evidence="4 5">
    <name type="scientific">Streptomyces lienomycini</name>
    <dbReference type="NCBI Taxonomy" id="284035"/>
    <lineage>
        <taxon>Bacteria</taxon>
        <taxon>Bacillati</taxon>
        <taxon>Actinomycetota</taxon>
        <taxon>Actinomycetes</taxon>
        <taxon>Kitasatosporales</taxon>
        <taxon>Streptomycetaceae</taxon>
        <taxon>Streptomyces</taxon>
    </lineage>
</organism>
<comment type="similarity">
    <text evidence="1">Belongs to the EamA transporter family.</text>
</comment>
<dbReference type="Gene3D" id="1.10.3730.20">
    <property type="match status" value="1"/>
</dbReference>
<reference evidence="5" key="1">
    <citation type="journal article" date="2019" name="Int. J. Syst. Evol. Microbiol.">
        <title>The Global Catalogue of Microorganisms (GCM) 10K type strain sequencing project: providing services to taxonomists for standard genome sequencing and annotation.</title>
        <authorList>
            <consortium name="The Broad Institute Genomics Platform"/>
            <consortium name="The Broad Institute Genome Sequencing Center for Infectious Disease"/>
            <person name="Wu L."/>
            <person name="Ma J."/>
        </authorList>
    </citation>
    <scope>NUCLEOTIDE SEQUENCE [LARGE SCALE GENOMIC DNA]</scope>
    <source>
        <strain evidence="5">CGMCC 4.1542</strain>
    </source>
</reference>
<keyword evidence="2" id="KW-0472">Membrane</keyword>
<dbReference type="InterPro" id="IPR000620">
    <property type="entry name" value="EamA_dom"/>
</dbReference>
<feature type="domain" description="EamA" evidence="3">
    <location>
        <begin position="47"/>
        <end position="162"/>
    </location>
</feature>
<dbReference type="InterPro" id="IPR052756">
    <property type="entry name" value="Alkyne_AA_exporter"/>
</dbReference>
<gene>
    <name evidence="4" type="ORF">ACFPRC_00260</name>
</gene>
<feature type="transmembrane region" description="Helical" evidence="2">
    <location>
        <begin position="59"/>
        <end position="83"/>
    </location>
</feature>
<evidence type="ECO:0000256" key="1">
    <source>
        <dbReference type="ARBA" id="ARBA00007362"/>
    </source>
</evidence>
<dbReference type="EMBL" id="JBHSJO010000001">
    <property type="protein sequence ID" value="MFC5013312.1"/>
    <property type="molecule type" value="Genomic_DNA"/>
</dbReference>
<keyword evidence="2" id="KW-1133">Transmembrane helix</keyword>